<dbReference type="EMBL" id="SJPT01000001">
    <property type="protein sequence ID" value="TWU27110.1"/>
    <property type="molecule type" value="Genomic_DNA"/>
</dbReference>
<dbReference type="Pfam" id="PF08207">
    <property type="entry name" value="EFP_N"/>
    <property type="match status" value="1"/>
</dbReference>
<evidence type="ECO:0000313" key="4">
    <source>
        <dbReference type="EMBL" id="TWU27110.1"/>
    </source>
</evidence>
<reference evidence="4 5" key="1">
    <citation type="submission" date="2019-02" db="EMBL/GenBank/DDBJ databases">
        <title>Deep-cultivation of Planctomycetes and their phenomic and genomic characterization uncovers novel biology.</title>
        <authorList>
            <person name="Wiegand S."/>
            <person name="Jogler M."/>
            <person name="Boedeker C."/>
            <person name="Pinto D."/>
            <person name="Vollmers J."/>
            <person name="Rivas-Marin E."/>
            <person name="Kohn T."/>
            <person name="Peeters S.H."/>
            <person name="Heuer A."/>
            <person name="Rast P."/>
            <person name="Oberbeckmann S."/>
            <person name="Bunk B."/>
            <person name="Jeske O."/>
            <person name="Meyerdierks A."/>
            <person name="Storesund J.E."/>
            <person name="Kallscheuer N."/>
            <person name="Luecker S."/>
            <person name="Lage O.M."/>
            <person name="Pohl T."/>
            <person name="Merkel B.J."/>
            <person name="Hornburger P."/>
            <person name="Mueller R.-W."/>
            <person name="Bruemmer F."/>
            <person name="Labrenz M."/>
            <person name="Spormann A.M."/>
            <person name="Op Den Camp H."/>
            <person name="Overmann J."/>
            <person name="Amann R."/>
            <person name="Jetten M.S.M."/>
            <person name="Mascher T."/>
            <person name="Medema M.H."/>
            <person name="Devos D.P."/>
            <person name="Kaster A.-K."/>
            <person name="Ovreas L."/>
            <person name="Rohde M."/>
            <person name="Galperin M.Y."/>
            <person name="Jogler C."/>
        </authorList>
    </citation>
    <scope>NUCLEOTIDE SEQUENCE [LARGE SCALE GENOMIC DNA]</scope>
    <source>
        <strain evidence="4 5">Pla52o</strain>
    </source>
</reference>
<evidence type="ECO:0000259" key="2">
    <source>
        <dbReference type="SMART" id="SM00841"/>
    </source>
</evidence>
<dbReference type="InterPro" id="IPR012340">
    <property type="entry name" value="NA-bd_OB-fold"/>
</dbReference>
<protein>
    <submittedName>
        <fullName evidence="4">Elongation factor P-like protein</fullName>
    </submittedName>
</protein>
<dbReference type="SMART" id="SM00841">
    <property type="entry name" value="Elong-fact-P_C"/>
    <property type="match status" value="1"/>
</dbReference>
<comment type="similarity">
    <text evidence="1">Belongs to the elongation factor P family.</text>
</comment>
<dbReference type="Proteomes" id="UP000316304">
    <property type="component" value="Unassembled WGS sequence"/>
</dbReference>
<evidence type="ECO:0000259" key="3">
    <source>
        <dbReference type="SMART" id="SM01185"/>
    </source>
</evidence>
<dbReference type="PANTHER" id="PTHR30053:SF14">
    <property type="entry name" value="TRANSLATION ELONGATION FACTOR KOW-LIKE DOMAIN-CONTAINING PROTEIN"/>
    <property type="match status" value="1"/>
</dbReference>
<dbReference type="InterPro" id="IPR008991">
    <property type="entry name" value="Translation_prot_SH3-like_sf"/>
</dbReference>
<dbReference type="PIRSF" id="PIRSF005901">
    <property type="entry name" value="EF-P"/>
    <property type="match status" value="1"/>
</dbReference>
<dbReference type="InterPro" id="IPR013185">
    <property type="entry name" value="Transl_elong_KOW-like"/>
</dbReference>
<feature type="domain" description="Translation elongation factor P/YeiP central" evidence="3">
    <location>
        <begin position="75"/>
        <end position="130"/>
    </location>
</feature>
<dbReference type="CDD" id="cd05794">
    <property type="entry name" value="S1_EF-P_repeat_2"/>
    <property type="match status" value="1"/>
</dbReference>
<dbReference type="GO" id="GO:0003746">
    <property type="term" value="F:translation elongation factor activity"/>
    <property type="evidence" value="ECO:0007669"/>
    <property type="project" value="UniProtKB-KW"/>
</dbReference>
<dbReference type="GO" id="GO:0043043">
    <property type="term" value="P:peptide biosynthetic process"/>
    <property type="evidence" value="ECO:0007669"/>
    <property type="project" value="InterPro"/>
</dbReference>
<dbReference type="Gene3D" id="2.40.50.140">
    <property type="entry name" value="Nucleic acid-binding proteins"/>
    <property type="match status" value="2"/>
</dbReference>
<dbReference type="Gene3D" id="2.30.30.30">
    <property type="match status" value="1"/>
</dbReference>
<gene>
    <name evidence="4" type="primary">yeiP</name>
    <name evidence="4" type="ORF">Pla52o_09700</name>
</gene>
<dbReference type="AlphaFoldDB" id="A0A5C6CRD0"/>
<accession>A0A5C6CRD0</accession>
<dbReference type="InterPro" id="IPR014722">
    <property type="entry name" value="Rib_uL2_dom2"/>
</dbReference>
<evidence type="ECO:0000313" key="5">
    <source>
        <dbReference type="Proteomes" id="UP000316304"/>
    </source>
</evidence>
<feature type="domain" description="Elongation factor P C-terminal" evidence="2">
    <location>
        <begin position="138"/>
        <end position="193"/>
    </location>
</feature>
<proteinExistence type="inferred from homology"/>
<dbReference type="InterPro" id="IPR001059">
    <property type="entry name" value="Transl_elong_P/YeiP_cen"/>
</dbReference>
<keyword evidence="4" id="KW-0648">Protein biosynthesis</keyword>
<dbReference type="SUPFAM" id="SSF50249">
    <property type="entry name" value="Nucleic acid-binding proteins"/>
    <property type="match status" value="2"/>
</dbReference>
<dbReference type="Pfam" id="PF09285">
    <property type="entry name" value="Elong-fact-P_C"/>
    <property type="match status" value="1"/>
</dbReference>
<keyword evidence="5" id="KW-1185">Reference proteome</keyword>
<dbReference type="NCBIfam" id="NF001810">
    <property type="entry name" value="PRK00529.1"/>
    <property type="match status" value="1"/>
</dbReference>
<dbReference type="InterPro" id="IPR020599">
    <property type="entry name" value="Transl_elong_fac_P/YeiP"/>
</dbReference>
<organism evidence="4 5">
    <name type="scientific">Novipirellula galeiformis</name>
    <dbReference type="NCBI Taxonomy" id="2528004"/>
    <lineage>
        <taxon>Bacteria</taxon>
        <taxon>Pseudomonadati</taxon>
        <taxon>Planctomycetota</taxon>
        <taxon>Planctomycetia</taxon>
        <taxon>Pirellulales</taxon>
        <taxon>Pirellulaceae</taxon>
        <taxon>Novipirellula</taxon>
    </lineage>
</organism>
<dbReference type="Pfam" id="PF01132">
    <property type="entry name" value="EFP"/>
    <property type="match status" value="1"/>
</dbReference>
<evidence type="ECO:0000256" key="1">
    <source>
        <dbReference type="ARBA" id="ARBA00009479"/>
    </source>
</evidence>
<dbReference type="FunFam" id="2.40.50.140:FF:000004">
    <property type="entry name" value="Elongation factor P"/>
    <property type="match status" value="1"/>
</dbReference>
<comment type="caution">
    <text evidence="4">The sequence shown here is derived from an EMBL/GenBank/DDBJ whole genome shotgun (WGS) entry which is preliminary data.</text>
</comment>
<name>A0A5C6CRD0_9BACT</name>
<dbReference type="PANTHER" id="PTHR30053">
    <property type="entry name" value="ELONGATION FACTOR P"/>
    <property type="match status" value="1"/>
</dbReference>
<dbReference type="GO" id="GO:0005829">
    <property type="term" value="C:cytosol"/>
    <property type="evidence" value="ECO:0007669"/>
    <property type="project" value="UniProtKB-ARBA"/>
</dbReference>
<dbReference type="SMART" id="SM01185">
    <property type="entry name" value="EFP"/>
    <property type="match status" value="1"/>
</dbReference>
<sequence length="194" mass="21472">MKGSYSTMLAKEVKPGSVVVHEGNPIVIVSLSVQSPSARGAATLYKFRGRNVVTRNKVDITFKGTDVVAEADFSKRNVQLMYTDPTHMYVMDQESFLQYDVPIEDAEEQLPYITEGLEGIRALVYNDECVGIELPASVELTIKQCDPSIKGNSATARTKPATLETDLVVHVPEYIKEGERIKVDTRTGEFLSRA</sequence>
<dbReference type="SUPFAM" id="SSF50104">
    <property type="entry name" value="Translation proteins SH3-like domain"/>
    <property type="match status" value="1"/>
</dbReference>
<dbReference type="InterPro" id="IPR015365">
    <property type="entry name" value="Elong-fact-P_C"/>
</dbReference>
<keyword evidence="4" id="KW-0251">Elongation factor</keyword>